<name>A0A2M8EXN5_9BACT</name>
<protein>
    <submittedName>
        <fullName evidence="2">Uncharacterized protein</fullName>
    </submittedName>
</protein>
<evidence type="ECO:0000313" key="2">
    <source>
        <dbReference type="EMBL" id="PJC30826.1"/>
    </source>
</evidence>
<sequence>MEYENMFEGGNIVINPDAEHRGILFVIPDTPARLWRDRGSSLDSRLSAKGRSASGGRGNDMGSAPK</sequence>
<gene>
    <name evidence="2" type="ORF">CO051_04870</name>
</gene>
<dbReference type="AlphaFoldDB" id="A0A2M8EXN5"/>
<feature type="region of interest" description="Disordered" evidence="1">
    <location>
        <begin position="36"/>
        <end position="66"/>
    </location>
</feature>
<organism evidence="2 3">
    <name type="scientific">Candidatus Roizmanbacteria bacterium CG_4_9_14_0_2_um_filter_39_13</name>
    <dbReference type="NCBI Taxonomy" id="1974839"/>
    <lineage>
        <taxon>Bacteria</taxon>
        <taxon>Candidatus Roizmaniibacteriota</taxon>
    </lineage>
</organism>
<proteinExistence type="predicted"/>
<dbReference type="Proteomes" id="UP000231383">
    <property type="component" value="Unassembled WGS sequence"/>
</dbReference>
<comment type="caution">
    <text evidence="2">The sequence shown here is derived from an EMBL/GenBank/DDBJ whole genome shotgun (WGS) entry which is preliminary data.</text>
</comment>
<feature type="compositionally biased region" description="Low complexity" evidence="1">
    <location>
        <begin position="41"/>
        <end position="52"/>
    </location>
</feature>
<evidence type="ECO:0000313" key="3">
    <source>
        <dbReference type="Proteomes" id="UP000231383"/>
    </source>
</evidence>
<reference evidence="3" key="1">
    <citation type="submission" date="2017-09" db="EMBL/GenBank/DDBJ databases">
        <title>Depth-based differentiation of microbial function through sediment-hosted aquifers and enrichment of novel symbionts in the deep terrestrial subsurface.</title>
        <authorList>
            <person name="Probst A.J."/>
            <person name="Ladd B."/>
            <person name="Jarett J.K."/>
            <person name="Geller-Mcgrath D.E."/>
            <person name="Sieber C.M.K."/>
            <person name="Emerson J.B."/>
            <person name="Anantharaman K."/>
            <person name="Thomas B.C."/>
            <person name="Malmstrom R."/>
            <person name="Stieglmeier M."/>
            <person name="Klingl A."/>
            <person name="Woyke T."/>
            <person name="Ryan C.M."/>
            <person name="Banfield J.F."/>
        </authorList>
    </citation>
    <scope>NUCLEOTIDE SEQUENCE [LARGE SCALE GENOMIC DNA]</scope>
</reference>
<accession>A0A2M8EXN5</accession>
<evidence type="ECO:0000256" key="1">
    <source>
        <dbReference type="SAM" id="MobiDB-lite"/>
    </source>
</evidence>
<dbReference type="EMBL" id="PFSC01000125">
    <property type="protein sequence ID" value="PJC30826.1"/>
    <property type="molecule type" value="Genomic_DNA"/>
</dbReference>